<dbReference type="PANTHER" id="PTHR28674">
    <property type="entry name" value="SIMILAR TO DNA SEGMENT, CHR 10, WAYNE STATE UNIVERSITY 102,-EXPRESSED"/>
    <property type="match status" value="1"/>
</dbReference>
<sequence length="157" mass="17183">MLNVATRGLSKSNTVDKVGEVGHCWMPRVWSLVRFDNGGWQQRRNSFQGGYHIFDVILRFMDHPKSYNIEELTGNESKVIEMDLMLGVADLNTPEAVAAAESAISSCQPAISLAADGKDTDTDSDESSAEDDNEDDGIRSGDAENDGRKPSSLDDEK</sequence>
<gene>
    <name evidence="3" type="primary">LOC127739760</name>
</gene>
<dbReference type="PANTHER" id="PTHR28674:SF1">
    <property type="entry name" value="NOP PROTEIN CHAPERONE 1"/>
    <property type="match status" value="1"/>
</dbReference>
<dbReference type="KEGG" id="adu:127739760"/>
<dbReference type="GO" id="GO:0062064">
    <property type="term" value="F:box C/D methylation guide snoRNP complex binding"/>
    <property type="evidence" value="ECO:0007669"/>
    <property type="project" value="TreeGrafter"/>
</dbReference>
<dbReference type="GeneID" id="127739760"/>
<dbReference type="Proteomes" id="UP000515211">
    <property type="component" value="Chromosome 6"/>
</dbReference>
<dbReference type="GO" id="GO:0000492">
    <property type="term" value="P:box C/D snoRNP assembly"/>
    <property type="evidence" value="ECO:0007669"/>
    <property type="project" value="InterPro"/>
</dbReference>
<organism evidence="2 3">
    <name type="scientific">Arachis duranensis</name>
    <name type="common">Wild peanut</name>
    <dbReference type="NCBI Taxonomy" id="130453"/>
    <lineage>
        <taxon>Eukaryota</taxon>
        <taxon>Viridiplantae</taxon>
        <taxon>Streptophyta</taxon>
        <taxon>Embryophyta</taxon>
        <taxon>Tracheophyta</taxon>
        <taxon>Spermatophyta</taxon>
        <taxon>Magnoliopsida</taxon>
        <taxon>eudicotyledons</taxon>
        <taxon>Gunneridae</taxon>
        <taxon>Pentapetalae</taxon>
        <taxon>rosids</taxon>
        <taxon>fabids</taxon>
        <taxon>Fabales</taxon>
        <taxon>Fabaceae</taxon>
        <taxon>Papilionoideae</taxon>
        <taxon>50 kb inversion clade</taxon>
        <taxon>dalbergioids sensu lato</taxon>
        <taxon>Dalbergieae</taxon>
        <taxon>Pterocarpus clade</taxon>
        <taxon>Arachis</taxon>
    </lineage>
</organism>
<feature type="region of interest" description="Disordered" evidence="1">
    <location>
        <begin position="111"/>
        <end position="157"/>
    </location>
</feature>
<feature type="compositionally biased region" description="Acidic residues" evidence="1">
    <location>
        <begin position="122"/>
        <end position="135"/>
    </location>
</feature>
<evidence type="ECO:0000256" key="1">
    <source>
        <dbReference type="SAM" id="MobiDB-lite"/>
    </source>
</evidence>
<evidence type="ECO:0000313" key="3">
    <source>
        <dbReference type="RefSeq" id="XP_052119036.1"/>
    </source>
</evidence>
<proteinExistence type="predicted"/>
<dbReference type="InterPro" id="IPR027921">
    <property type="entry name" value="NOPCHAP1"/>
</dbReference>
<accession>A0A9C6TM26</accession>
<dbReference type="RefSeq" id="XP_052119036.1">
    <property type="nucleotide sequence ID" value="XM_052263076.1"/>
</dbReference>
<dbReference type="AlphaFoldDB" id="A0A9C6TM26"/>
<reference evidence="3" key="2">
    <citation type="submission" date="2025-08" db="UniProtKB">
        <authorList>
            <consortium name="RefSeq"/>
        </authorList>
    </citation>
    <scope>IDENTIFICATION</scope>
    <source>
        <tissue evidence="3">Whole plant</tissue>
    </source>
</reference>
<evidence type="ECO:0000313" key="2">
    <source>
        <dbReference type="Proteomes" id="UP000515211"/>
    </source>
</evidence>
<protein>
    <submittedName>
        <fullName evidence="3">Uncharacterized protein LOC127739760</fullName>
    </submittedName>
</protein>
<feature type="compositionally biased region" description="Basic and acidic residues" evidence="1">
    <location>
        <begin position="136"/>
        <end position="157"/>
    </location>
</feature>
<dbReference type="Pfam" id="PF15370">
    <property type="entry name" value="NOPCHAP1"/>
    <property type="match status" value="1"/>
</dbReference>
<reference evidence="2" key="1">
    <citation type="journal article" date="2016" name="Nat. Genet.">
        <title>The genome sequences of Arachis duranensis and Arachis ipaensis, the diploid ancestors of cultivated peanut.</title>
        <authorList>
            <person name="Bertioli D.J."/>
            <person name="Cannon S.B."/>
            <person name="Froenicke L."/>
            <person name="Huang G."/>
            <person name="Farmer A.D."/>
            <person name="Cannon E.K."/>
            <person name="Liu X."/>
            <person name="Gao D."/>
            <person name="Clevenger J."/>
            <person name="Dash S."/>
            <person name="Ren L."/>
            <person name="Moretzsohn M.C."/>
            <person name="Shirasawa K."/>
            <person name="Huang W."/>
            <person name="Vidigal B."/>
            <person name="Abernathy B."/>
            <person name="Chu Y."/>
            <person name="Niederhuth C.E."/>
            <person name="Umale P."/>
            <person name="Araujo A.C."/>
            <person name="Kozik A."/>
            <person name="Kim K.D."/>
            <person name="Burow M.D."/>
            <person name="Varshney R.K."/>
            <person name="Wang X."/>
            <person name="Zhang X."/>
            <person name="Barkley N."/>
            <person name="Guimaraes P.M."/>
            <person name="Isobe S."/>
            <person name="Guo B."/>
            <person name="Liao B."/>
            <person name="Stalker H.T."/>
            <person name="Schmitz R.J."/>
            <person name="Scheffler B.E."/>
            <person name="Leal-Bertioli S.C."/>
            <person name="Xun X."/>
            <person name="Jackson S.A."/>
            <person name="Michelmore R."/>
            <person name="Ozias-Akins P."/>
        </authorList>
    </citation>
    <scope>NUCLEOTIDE SEQUENCE [LARGE SCALE GENOMIC DNA]</scope>
    <source>
        <strain evidence="2">cv. V14167</strain>
    </source>
</reference>
<name>A0A9C6TM26_ARADU</name>
<keyword evidence="2" id="KW-1185">Reference proteome</keyword>